<comment type="caution">
    <text evidence="1">The sequence shown here is derived from an EMBL/GenBank/DDBJ whole genome shotgun (WGS) entry which is preliminary data.</text>
</comment>
<sequence length="88" mass="9896">ALLRWRNWPNLGWVAILRSALQEGAPRWAGFQPLREARQQVRSAGSLVGLLFLGLFLRLLRRPSTPQLWLPLAAAEPLPQGQGLPLEH</sequence>
<feature type="non-terminal residue" evidence="1">
    <location>
        <position position="88"/>
    </location>
</feature>
<accession>A0ABN9XQ24</accession>
<dbReference type="EMBL" id="CAUYUJ010021015">
    <property type="protein sequence ID" value="CAK0902010.1"/>
    <property type="molecule type" value="Genomic_DNA"/>
</dbReference>
<evidence type="ECO:0000313" key="1">
    <source>
        <dbReference type="EMBL" id="CAK0902010.1"/>
    </source>
</evidence>
<feature type="non-terminal residue" evidence="1">
    <location>
        <position position="1"/>
    </location>
</feature>
<gene>
    <name evidence="1" type="ORF">PCOR1329_LOCUS78783</name>
</gene>
<keyword evidence="2" id="KW-1185">Reference proteome</keyword>
<dbReference type="Proteomes" id="UP001189429">
    <property type="component" value="Unassembled WGS sequence"/>
</dbReference>
<evidence type="ECO:0000313" key="2">
    <source>
        <dbReference type="Proteomes" id="UP001189429"/>
    </source>
</evidence>
<name>A0ABN9XQ24_9DINO</name>
<protein>
    <submittedName>
        <fullName evidence="1">Uncharacterized protein</fullName>
    </submittedName>
</protein>
<organism evidence="1 2">
    <name type="scientific">Prorocentrum cordatum</name>
    <dbReference type="NCBI Taxonomy" id="2364126"/>
    <lineage>
        <taxon>Eukaryota</taxon>
        <taxon>Sar</taxon>
        <taxon>Alveolata</taxon>
        <taxon>Dinophyceae</taxon>
        <taxon>Prorocentrales</taxon>
        <taxon>Prorocentraceae</taxon>
        <taxon>Prorocentrum</taxon>
    </lineage>
</organism>
<proteinExistence type="predicted"/>
<reference evidence="1" key="1">
    <citation type="submission" date="2023-10" db="EMBL/GenBank/DDBJ databases">
        <authorList>
            <person name="Chen Y."/>
            <person name="Shah S."/>
            <person name="Dougan E. K."/>
            <person name="Thang M."/>
            <person name="Chan C."/>
        </authorList>
    </citation>
    <scope>NUCLEOTIDE SEQUENCE [LARGE SCALE GENOMIC DNA]</scope>
</reference>